<sequence>MYGQGPSSSRERGVNISFEPLSDWQISEIGYDGAEKFIRPESFQDHVGKLARKVDWRKLVDSEDVYDQANLLPTVEPLEGEEDEEKRKREQAEYPPEAGPWHVVAKNLHESLQQLNIMIDTFQVAQKFEYLQPLSVQDPTAAHDLAPHVLESTKGFQWVWRRKALSEAQAVIESAMRTRPTSSFLENTDDSTKQKRMFYGELDRLRKVWRIRKSGTYILGDLGYSSFGKKWDAKNMFDINRRTICMARKYPDGRLVQSWLQVTVPYDVAKRSTLSVSIVKDDKTNSALFGAGGDNELDYMKVQKKTIENTHWHDALTWASESLVLRDTFQQLAKDAVRLKYRPSAIRDGVLLISLFDEYLLRVELKYFPFKEGRLPEDGNSYLNRSLRKIFLAMVTQRSIRPQMFVELPLTNAPEEMDMRGSSAMTQTEMDARSVSKPMLLERILKVAAHHHLVQLTVDMLKQHQIECRDPQLKWRWLRCAPANSHIICHLANHQFDYLMGKVTFYIKIDHNAVTLSTKESQEIECYRDGNRILNALRYMNSQYFMGAITSLAKVAWAFQILHANMNAIDGEGNPAPTLYMVNPISSRSLLVQFNSNRDPDINVKKLLPEEDAEEPFVRLDYKKLPGGTLCRKLDYLFAVLHGPIHRLPAEATTPLRLKNCVQDWAVLESGTSPLARENQPRKPLIDHELEAELTDVKWVAVYRYLPIRLAAMVARMKLVQTIASVLYVPYSIFNYIQGTIDWSWLVNTTSLAVFAPLALVLFSRTMNRLVGVIAVDETNSYARIGYVSFWGRRMNKVRPIEDVVPLTNSEGDTTQKVVKLSFLSDSSYVLLPTRPVEIVDPERAHLLFGDLKFFDVENPKEQQSQ</sequence>
<keyword evidence="4" id="KW-0804">Transcription</keyword>
<evidence type="ECO:0000256" key="1">
    <source>
        <dbReference type="ARBA" id="ARBA00004123"/>
    </source>
</evidence>
<comment type="similarity">
    <text evidence="2">Belongs to the Mediator complex subunit 17 family.</text>
</comment>
<evidence type="ECO:0000256" key="2">
    <source>
        <dbReference type="ARBA" id="ARBA00005635"/>
    </source>
</evidence>
<keyword evidence="5" id="KW-0539">Nucleus</keyword>
<comment type="subcellular location">
    <subcellularLocation>
        <location evidence="1">Nucleus</location>
    </subcellularLocation>
</comment>
<dbReference type="GO" id="GO:0070847">
    <property type="term" value="C:core mediator complex"/>
    <property type="evidence" value="ECO:0007669"/>
    <property type="project" value="TreeGrafter"/>
</dbReference>
<evidence type="ECO:0000313" key="8">
    <source>
        <dbReference type="Proteomes" id="UP001177023"/>
    </source>
</evidence>
<feature type="non-terminal residue" evidence="7">
    <location>
        <position position="1"/>
    </location>
</feature>
<dbReference type="Proteomes" id="UP001177023">
    <property type="component" value="Unassembled WGS sequence"/>
</dbReference>
<dbReference type="GO" id="GO:0006357">
    <property type="term" value="P:regulation of transcription by RNA polymerase II"/>
    <property type="evidence" value="ECO:0007669"/>
    <property type="project" value="InterPro"/>
</dbReference>
<gene>
    <name evidence="7" type="ORF">MSPICULIGERA_LOCUS12196</name>
</gene>
<name>A0AA36CRA5_9BILA</name>
<dbReference type="PANTHER" id="PTHR13114">
    <property type="entry name" value="MEDIATOR OF RNA POLYMERASE II TRANSCRIPTION SUBUNIT 17"/>
    <property type="match status" value="1"/>
</dbReference>
<evidence type="ECO:0000256" key="5">
    <source>
        <dbReference type="ARBA" id="ARBA00023242"/>
    </source>
</evidence>
<dbReference type="EMBL" id="CATQJA010002624">
    <property type="protein sequence ID" value="CAJ0573850.1"/>
    <property type="molecule type" value="Genomic_DNA"/>
</dbReference>
<evidence type="ECO:0000256" key="6">
    <source>
        <dbReference type="SAM" id="MobiDB-lite"/>
    </source>
</evidence>
<evidence type="ECO:0000256" key="3">
    <source>
        <dbReference type="ARBA" id="ARBA00023015"/>
    </source>
</evidence>
<evidence type="ECO:0000313" key="7">
    <source>
        <dbReference type="EMBL" id="CAJ0573850.1"/>
    </source>
</evidence>
<accession>A0AA36CRA5</accession>
<feature type="region of interest" description="Disordered" evidence="6">
    <location>
        <begin position="72"/>
        <end position="96"/>
    </location>
</feature>
<organism evidence="7 8">
    <name type="scientific">Mesorhabditis spiculigera</name>
    <dbReference type="NCBI Taxonomy" id="96644"/>
    <lineage>
        <taxon>Eukaryota</taxon>
        <taxon>Metazoa</taxon>
        <taxon>Ecdysozoa</taxon>
        <taxon>Nematoda</taxon>
        <taxon>Chromadorea</taxon>
        <taxon>Rhabditida</taxon>
        <taxon>Rhabditina</taxon>
        <taxon>Rhabditomorpha</taxon>
        <taxon>Rhabditoidea</taxon>
        <taxon>Rhabditidae</taxon>
        <taxon>Mesorhabditinae</taxon>
        <taxon>Mesorhabditis</taxon>
    </lineage>
</organism>
<dbReference type="GO" id="GO:0003712">
    <property type="term" value="F:transcription coregulator activity"/>
    <property type="evidence" value="ECO:0007669"/>
    <property type="project" value="InterPro"/>
</dbReference>
<evidence type="ECO:0000256" key="4">
    <source>
        <dbReference type="ARBA" id="ARBA00023163"/>
    </source>
</evidence>
<proteinExistence type="inferred from homology"/>
<reference evidence="7" key="1">
    <citation type="submission" date="2023-06" db="EMBL/GenBank/DDBJ databases">
        <authorList>
            <person name="Delattre M."/>
        </authorList>
    </citation>
    <scope>NUCLEOTIDE SEQUENCE</scope>
    <source>
        <strain evidence="7">AF72</strain>
    </source>
</reference>
<keyword evidence="8" id="KW-1185">Reference proteome</keyword>
<dbReference type="InterPro" id="IPR019313">
    <property type="entry name" value="Mediator_Med17"/>
</dbReference>
<dbReference type="GO" id="GO:0016592">
    <property type="term" value="C:mediator complex"/>
    <property type="evidence" value="ECO:0007669"/>
    <property type="project" value="InterPro"/>
</dbReference>
<dbReference type="PANTHER" id="PTHR13114:SF7">
    <property type="entry name" value="MEDIATOR OF RNA POLYMERASE II TRANSCRIPTION SUBUNIT 17"/>
    <property type="match status" value="1"/>
</dbReference>
<keyword evidence="3" id="KW-0805">Transcription regulation</keyword>
<comment type="caution">
    <text evidence="7">The sequence shown here is derived from an EMBL/GenBank/DDBJ whole genome shotgun (WGS) entry which is preliminary data.</text>
</comment>
<dbReference type="AlphaFoldDB" id="A0AA36CRA5"/>
<protein>
    <submittedName>
        <fullName evidence="7">Uncharacterized protein</fullName>
    </submittedName>
</protein>